<protein>
    <submittedName>
        <fullName evidence="2">Uncharacterized protein</fullName>
    </submittedName>
</protein>
<proteinExistence type="predicted"/>
<reference evidence="3" key="1">
    <citation type="journal article" date="2019" name="Int. J. Syst. Evol. Microbiol.">
        <title>The Global Catalogue of Microorganisms (GCM) 10K type strain sequencing project: providing services to taxonomists for standard genome sequencing and annotation.</title>
        <authorList>
            <consortium name="The Broad Institute Genomics Platform"/>
            <consortium name="The Broad Institute Genome Sequencing Center for Infectious Disease"/>
            <person name="Wu L."/>
            <person name="Ma J."/>
        </authorList>
    </citation>
    <scope>NUCLEOTIDE SEQUENCE [LARGE SCALE GENOMIC DNA]</scope>
    <source>
        <strain evidence="3">JCM 18077</strain>
    </source>
</reference>
<gene>
    <name evidence="2" type="ORF">GCM10023217_15110</name>
</gene>
<evidence type="ECO:0000256" key="1">
    <source>
        <dbReference type="SAM" id="MobiDB-lite"/>
    </source>
</evidence>
<feature type="compositionally biased region" description="Basic and acidic residues" evidence="1">
    <location>
        <begin position="89"/>
        <end position="111"/>
    </location>
</feature>
<evidence type="ECO:0000313" key="2">
    <source>
        <dbReference type="EMBL" id="GAA4746429.1"/>
    </source>
</evidence>
<evidence type="ECO:0000313" key="3">
    <source>
        <dbReference type="Proteomes" id="UP001500822"/>
    </source>
</evidence>
<sequence>MARTVDETLDRRRVELMRQMLADQQRGAQEVRKRFGDGATGSKEYQEAARQVRERQRVAQRQREARERAAADIEVKKGRVSGSTRRGSPQRDRMLDRERERQGHTVEARGR</sequence>
<comment type="caution">
    <text evidence="2">The sequence shown here is derived from an EMBL/GenBank/DDBJ whole genome shotgun (WGS) entry which is preliminary data.</text>
</comment>
<dbReference type="RefSeq" id="WP_345313017.1">
    <property type="nucleotide sequence ID" value="NZ_BAABIE010000005.1"/>
</dbReference>
<dbReference type="Proteomes" id="UP001500822">
    <property type="component" value="Unassembled WGS sequence"/>
</dbReference>
<dbReference type="EMBL" id="BAABIE010000005">
    <property type="protein sequence ID" value="GAA4746429.1"/>
    <property type="molecule type" value="Genomic_DNA"/>
</dbReference>
<feature type="compositionally biased region" description="Basic and acidic residues" evidence="1">
    <location>
        <begin position="44"/>
        <end position="77"/>
    </location>
</feature>
<keyword evidence="3" id="KW-1185">Reference proteome</keyword>
<feature type="region of interest" description="Disordered" evidence="1">
    <location>
        <begin position="23"/>
        <end position="111"/>
    </location>
</feature>
<accession>A0ABP8Z4M9</accession>
<organism evidence="2 3">
    <name type="scientific">Gordonia alkaliphila</name>
    <dbReference type="NCBI Taxonomy" id="1053547"/>
    <lineage>
        <taxon>Bacteria</taxon>
        <taxon>Bacillati</taxon>
        <taxon>Actinomycetota</taxon>
        <taxon>Actinomycetes</taxon>
        <taxon>Mycobacteriales</taxon>
        <taxon>Gordoniaceae</taxon>
        <taxon>Gordonia</taxon>
    </lineage>
</organism>
<name>A0ABP8Z4M9_9ACTN</name>